<protein>
    <submittedName>
        <fullName evidence="2">Uncharacterized protein</fullName>
    </submittedName>
</protein>
<dbReference type="AlphaFoldDB" id="A0AAN8NZJ0"/>
<comment type="caution">
    <text evidence="2">The sequence shown here is derived from an EMBL/GenBank/DDBJ whole genome shotgun (WGS) entry which is preliminary data.</text>
</comment>
<organism evidence="2 3">
    <name type="scientific">Orbilia javanica</name>
    <dbReference type="NCBI Taxonomy" id="47235"/>
    <lineage>
        <taxon>Eukaryota</taxon>
        <taxon>Fungi</taxon>
        <taxon>Dikarya</taxon>
        <taxon>Ascomycota</taxon>
        <taxon>Pezizomycotina</taxon>
        <taxon>Orbiliomycetes</taxon>
        <taxon>Orbiliales</taxon>
        <taxon>Orbiliaceae</taxon>
        <taxon>Orbilia</taxon>
    </lineage>
</organism>
<sequence length="59" mass="6277">MTASEITPLVAGNKPESTTSSGSSTIKPIGHPLKKFCPQCNRCIECGDCEFCCIPCTIQ</sequence>
<proteinExistence type="predicted"/>
<accession>A0AAN8NZJ0</accession>
<feature type="compositionally biased region" description="Polar residues" evidence="1">
    <location>
        <begin position="15"/>
        <end position="26"/>
    </location>
</feature>
<evidence type="ECO:0000313" key="3">
    <source>
        <dbReference type="Proteomes" id="UP001313282"/>
    </source>
</evidence>
<dbReference type="EMBL" id="JAVHNR010000002">
    <property type="protein sequence ID" value="KAK6351261.1"/>
    <property type="molecule type" value="Genomic_DNA"/>
</dbReference>
<name>A0AAN8NZJ0_9PEZI</name>
<keyword evidence="3" id="KW-1185">Reference proteome</keyword>
<reference evidence="2 3" key="1">
    <citation type="submission" date="2019-10" db="EMBL/GenBank/DDBJ databases">
        <authorList>
            <person name="Palmer J.M."/>
        </authorList>
    </citation>
    <scope>NUCLEOTIDE SEQUENCE [LARGE SCALE GENOMIC DNA]</scope>
    <source>
        <strain evidence="2 3">TWF718</strain>
    </source>
</reference>
<evidence type="ECO:0000313" key="2">
    <source>
        <dbReference type="EMBL" id="KAK6351261.1"/>
    </source>
</evidence>
<evidence type="ECO:0000256" key="1">
    <source>
        <dbReference type="SAM" id="MobiDB-lite"/>
    </source>
</evidence>
<gene>
    <name evidence="2" type="ORF">TWF718_004428</name>
</gene>
<feature type="region of interest" description="Disordered" evidence="1">
    <location>
        <begin position="1"/>
        <end position="30"/>
    </location>
</feature>
<dbReference type="Proteomes" id="UP001313282">
    <property type="component" value="Unassembled WGS sequence"/>
</dbReference>